<feature type="non-terminal residue" evidence="2">
    <location>
        <position position="1"/>
    </location>
</feature>
<reference evidence="2" key="2">
    <citation type="submission" date="2023-05" db="EMBL/GenBank/DDBJ databases">
        <authorList>
            <person name="Fouks B."/>
        </authorList>
    </citation>
    <scope>NUCLEOTIDE SEQUENCE</scope>
    <source>
        <strain evidence="2">Stay&amp;Tobe</strain>
        <tissue evidence="2">Testes</tissue>
    </source>
</reference>
<keyword evidence="1" id="KW-0472">Membrane</keyword>
<proteinExistence type="predicted"/>
<organism evidence="2 3">
    <name type="scientific">Diploptera punctata</name>
    <name type="common">Pacific beetle cockroach</name>
    <dbReference type="NCBI Taxonomy" id="6984"/>
    <lineage>
        <taxon>Eukaryota</taxon>
        <taxon>Metazoa</taxon>
        <taxon>Ecdysozoa</taxon>
        <taxon>Arthropoda</taxon>
        <taxon>Hexapoda</taxon>
        <taxon>Insecta</taxon>
        <taxon>Pterygota</taxon>
        <taxon>Neoptera</taxon>
        <taxon>Polyneoptera</taxon>
        <taxon>Dictyoptera</taxon>
        <taxon>Blattodea</taxon>
        <taxon>Blaberoidea</taxon>
        <taxon>Blaberidae</taxon>
        <taxon>Diplopterinae</taxon>
        <taxon>Diploptera</taxon>
    </lineage>
</organism>
<keyword evidence="1" id="KW-0812">Transmembrane</keyword>
<name>A0AAD7ZAX4_DIPPU</name>
<accession>A0AAD7ZAX4</accession>
<comment type="caution">
    <text evidence="2">The sequence shown here is derived from an EMBL/GenBank/DDBJ whole genome shotgun (WGS) entry which is preliminary data.</text>
</comment>
<evidence type="ECO:0000313" key="2">
    <source>
        <dbReference type="EMBL" id="KAJ9577340.1"/>
    </source>
</evidence>
<keyword evidence="3" id="KW-1185">Reference proteome</keyword>
<evidence type="ECO:0000256" key="1">
    <source>
        <dbReference type="SAM" id="Phobius"/>
    </source>
</evidence>
<reference evidence="2" key="1">
    <citation type="journal article" date="2023" name="IScience">
        <title>Live-bearing cockroach genome reveals convergent evolutionary mechanisms linked to viviparity in insects and beyond.</title>
        <authorList>
            <person name="Fouks B."/>
            <person name="Harrison M.C."/>
            <person name="Mikhailova A.A."/>
            <person name="Marchal E."/>
            <person name="English S."/>
            <person name="Carruthers M."/>
            <person name="Jennings E.C."/>
            <person name="Chiamaka E.L."/>
            <person name="Frigard R.A."/>
            <person name="Pippel M."/>
            <person name="Attardo G.M."/>
            <person name="Benoit J.B."/>
            <person name="Bornberg-Bauer E."/>
            <person name="Tobe S.S."/>
        </authorList>
    </citation>
    <scope>NUCLEOTIDE SEQUENCE</scope>
    <source>
        <strain evidence="2">Stay&amp;Tobe</strain>
    </source>
</reference>
<feature type="non-terminal residue" evidence="2">
    <location>
        <position position="50"/>
    </location>
</feature>
<feature type="transmembrane region" description="Helical" evidence="1">
    <location>
        <begin position="25"/>
        <end position="47"/>
    </location>
</feature>
<protein>
    <submittedName>
        <fullName evidence="2">Uncharacterized protein</fullName>
    </submittedName>
</protein>
<dbReference type="AlphaFoldDB" id="A0AAD7ZAX4"/>
<dbReference type="EMBL" id="JASPKZ010009365">
    <property type="protein sequence ID" value="KAJ9577340.1"/>
    <property type="molecule type" value="Genomic_DNA"/>
</dbReference>
<gene>
    <name evidence="2" type="ORF">L9F63_006084</name>
</gene>
<evidence type="ECO:0000313" key="3">
    <source>
        <dbReference type="Proteomes" id="UP001233999"/>
    </source>
</evidence>
<dbReference type="Proteomes" id="UP001233999">
    <property type="component" value="Unassembled WGS sequence"/>
</dbReference>
<keyword evidence="1" id="KW-1133">Transmembrane helix</keyword>
<sequence>EFLSHGQLQLFELAAEIAYPIPEGIVGGFIATLSNVSSTIFIFVYFIPGI</sequence>